<sequence>MDDITVNFKFQNRLQHANPFQGQGASVCVGQQWWPPVLRTGVLPAPAGVGSRGGINTGGRRSNRCH</sequence>
<evidence type="ECO:0000313" key="2">
    <source>
        <dbReference type="EMBL" id="QJB40697.1"/>
    </source>
</evidence>
<organism evidence="2 3">
    <name type="scientific">Chitinophaga oryzae</name>
    <dbReference type="NCBI Taxonomy" id="2725414"/>
    <lineage>
        <taxon>Bacteria</taxon>
        <taxon>Pseudomonadati</taxon>
        <taxon>Bacteroidota</taxon>
        <taxon>Chitinophagia</taxon>
        <taxon>Chitinophagales</taxon>
        <taxon>Chitinophagaceae</taxon>
        <taxon>Chitinophaga</taxon>
    </lineage>
</organism>
<evidence type="ECO:0000313" key="3">
    <source>
        <dbReference type="Proteomes" id="UP000503144"/>
    </source>
</evidence>
<reference evidence="2 3" key="2">
    <citation type="submission" date="2020-09" db="EMBL/GenBank/DDBJ databases">
        <authorList>
            <person name="Kittiwongwattana C."/>
        </authorList>
    </citation>
    <scope>NUCLEOTIDE SEQUENCE [LARGE SCALE GENOMIC DNA]</scope>
    <source>
        <strain evidence="2 3">1303</strain>
    </source>
</reference>
<evidence type="ECO:0000256" key="1">
    <source>
        <dbReference type="SAM" id="MobiDB-lite"/>
    </source>
</evidence>
<protein>
    <submittedName>
        <fullName evidence="2">Uncharacterized protein</fullName>
    </submittedName>
</protein>
<proteinExistence type="predicted"/>
<gene>
    <name evidence="2" type="ORF">HF324_23805</name>
</gene>
<keyword evidence="3" id="KW-1185">Reference proteome</keyword>
<reference evidence="3" key="1">
    <citation type="submission" date="2020-04" db="EMBL/GenBank/DDBJ databases">
        <authorList>
            <person name="Kittiwongwattana C."/>
        </authorList>
    </citation>
    <scope>NUCLEOTIDE SEQUENCE [LARGE SCALE GENOMIC DNA]</scope>
    <source>
        <strain evidence="3">1303</strain>
    </source>
</reference>
<dbReference type="RefSeq" id="WP_168861666.1">
    <property type="nucleotide sequence ID" value="NZ_CP051204.2"/>
</dbReference>
<dbReference type="EMBL" id="CP051204">
    <property type="protein sequence ID" value="QJB40697.1"/>
    <property type="molecule type" value="Genomic_DNA"/>
</dbReference>
<dbReference type="Proteomes" id="UP000503144">
    <property type="component" value="Chromosome"/>
</dbReference>
<accession>A0ABX6LKL1</accession>
<feature type="region of interest" description="Disordered" evidence="1">
    <location>
        <begin position="45"/>
        <end position="66"/>
    </location>
</feature>
<name>A0ABX6LKL1_9BACT</name>